<keyword evidence="9" id="KW-0812">Transmembrane</keyword>
<dbReference type="Gene3D" id="2.40.50.100">
    <property type="match status" value="1"/>
</dbReference>
<comment type="similarity">
    <text evidence="2">Belongs to the membrane fusion protein (MFP) (TC 8.A.1) family.</text>
</comment>
<keyword evidence="6 9" id="KW-0472">Membrane</keyword>
<dbReference type="GO" id="GO:1990281">
    <property type="term" value="C:efflux pump complex"/>
    <property type="evidence" value="ECO:0007669"/>
    <property type="project" value="TreeGrafter"/>
</dbReference>
<dbReference type="Pfam" id="PF25917">
    <property type="entry name" value="BSH_RND"/>
    <property type="match status" value="1"/>
</dbReference>
<dbReference type="KEGG" id="phn:PAEH1_06985"/>
<keyword evidence="5" id="KW-0997">Cell inner membrane</keyword>
<evidence type="ECO:0000256" key="9">
    <source>
        <dbReference type="SAM" id="Phobius"/>
    </source>
</evidence>
<dbReference type="Gene3D" id="1.10.287.470">
    <property type="entry name" value="Helix hairpin bin"/>
    <property type="match status" value="1"/>
</dbReference>
<dbReference type="PANTHER" id="PTHR30469">
    <property type="entry name" value="MULTIDRUG RESISTANCE PROTEIN MDTA"/>
    <property type="match status" value="1"/>
</dbReference>
<dbReference type="Gene3D" id="2.40.30.170">
    <property type="match status" value="1"/>
</dbReference>
<dbReference type="Pfam" id="PF25876">
    <property type="entry name" value="HH_MFP_RND"/>
    <property type="match status" value="1"/>
</dbReference>
<reference evidence="14 15" key="1">
    <citation type="submission" date="2017-01" db="EMBL/GenBank/DDBJ databases">
        <title>Complete Genome Sequence of Paenalcaligenes hominis, Isolated from a paraplegic Patient with neurogenic bladder.</title>
        <authorList>
            <person name="Mukhopadhyay R."/>
            <person name="Joaquin J."/>
            <person name="Hogue R."/>
            <person name="Kilaru A."/>
            <person name="Jospin G."/>
            <person name="Mars K."/>
            <person name="Eisen J.A."/>
            <person name="Chaturvedi V."/>
        </authorList>
    </citation>
    <scope>NUCLEOTIDE SEQUENCE [LARGE SCALE GENOMIC DNA]</scope>
    <source>
        <strain evidence="14 15">15S00501</strain>
    </source>
</reference>
<evidence type="ECO:0000256" key="4">
    <source>
        <dbReference type="ARBA" id="ARBA00022475"/>
    </source>
</evidence>
<evidence type="ECO:0000259" key="13">
    <source>
        <dbReference type="Pfam" id="PF25967"/>
    </source>
</evidence>
<dbReference type="OrthoDB" id="9783047at2"/>
<dbReference type="STRING" id="643674.PAEH1_06985"/>
<feature type="domain" description="Multidrug resistance protein MdtA-like barrel-sandwich hybrid" evidence="11">
    <location>
        <begin position="81"/>
        <end position="224"/>
    </location>
</feature>
<evidence type="ECO:0000256" key="5">
    <source>
        <dbReference type="ARBA" id="ARBA00022519"/>
    </source>
</evidence>
<evidence type="ECO:0000259" key="12">
    <source>
        <dbReference type="Pfam" id="PF25944"/>
    </source>
</evidence>
<evidence type="ECO:0000313" key="15">
    <source>
        <dbReference type="Proteomes" id="UP000189369"/>
    </source>
</evidence>
<accession>A0A1U9K057</accession>
<proteinExistence type="inferred from homology"/>
<dbReference type="InterPro" id="IPR058626">
    <property type="entry name" value="MdtA-like_b-barrel"/>
</dbReference>
<dbReference type="Gene3D" id="2.40.420.20">
    <property type="match status" value="1"/>
</dbReference>
<evidence type="ECO:0000259" key="10">
    <source>
        <dbReference type="Pfam" id="PF25876"/>
    </source>
</evidence>
<keyword evidence="3" id="KW-0813">Transport</keyword>
<evidence type="ECO:0000256" key="1">
    <source>
        <dbReference type="ARBA" id="ARBA00004236"/>
    </source>
</evidence>
<dbReference type="Pfam" id="PF25944">
    <property type="entry name" value="Beta-barrel_RND"/>
    <property type="match status" value="1"/>
</dbReference>
<evidence type="ECO:0000256" key="8">
    <source>
        <dbReference type="SAM" id="MobiDB-lite"/>
    </source>
</evidence>
<evidence type="ECO:0000256" key="6">
    <source>
        <dbReference type="ARBA" id="ARBA00023136"/>
    </source>
</evidence>
<dbReference type="GO" id="GO:0015562">
    <property type="term" value="F:efflux transmembrane transporter activity"/>
    <property type="evidence" value="ECO:0007669"/>
    <property type="project" value="TreeGrafter"/>
</dbReference>
<dbReference type="Proteomes" id="UP000189369">
    <property type="component" value="Chromosome"/>
</dbReference>
<dbReference type="InterPro" id="IPR006143">
    <property type="entry name" value="RND_pump_MFP"/>
</dbReference>
<feature type="coiled-coil region" evidence="7">
    <location>
        <begin position="122"/>
        <end position="149"/>
    </location>
</feature>
<sequence>MTEKNDHVSRKPARRWLWVLVVVVVVAGWYGWSQYKSTDSSSNARAAVTMRGQKTPVRTADVSMGVVEERLQAVGTVQAFNTVVVRSRVEGELIKLNFKDGQFVQAGAVLAEIDPRPYQAKLDQAQGQLRQIQAQLTQAKSDLARYTQLEKQQSIAKQQVDSQRALVSQLEGSVTSAQAAVDDAQLQLGYTQMTAPINGRLGLRNLDEGNLISAANTDGLVVITQTQPIAVSFALPENDLQRLLERLQLESELSVYVSDRQNKLVSSGSILAVDNQINLDTGTIRVKASMPNLDNRLFPNQFVSVSVLLANHNGLVVPSEAIQTGSIGDFVYVVSEDNQVAIRKVTVGLTTNEHSLITAGLEQGEKVVVEGTDRLREGSQVEPINGTVNGRNGGGSGRTPSAS</sequence>
<dbReference type="NCBIfam" id="TIGR01730">
    <property type="entry name" value="RND_mfp"/>
    <property type="match status" value="1"/>
</dbReference>
<dbReference type="InterPro" id="IPR058625">
    <property type="entry name" value="MdtA-like_BSH"/>
</dbReference>
<feature type="region of interest" description="Disordered" evidence="8">
    <location>
        <begin position="378"/>
        <end position="403"/>
    </location>
</feature>
<feature type="transmembrane region" description="Helical" evidence="9">
    <location>
        <begin position="16"/>
        <end position="32"/>
    </location>
</feature>
<evidence type="ECO:0000259" key="11">
    <source>
        <dbReference type="Pfam" id="PF25917"/>
    </source>
</evidence>
<dbReference type="SUPFAM" id="SSF111369">
    <property type="entry name" value="HlyD-like secretion proteins"/>
    <property type="match status" value="1"/>
</dbReference>
<dbReference type="PANTHER" id="PTHR30469:SF12">
    <property type="entry name" value="MULTIDRUG RESISTANCE PROTEIN MDTA"/>
    <property type="match status" value="1"/>
</dbReference>
<evidence type="ECO:0000256" key="7">
    <source>
        <dbReference type="SAM" id="Coils"/>
    </source>
</evidence>
<feature type="domain" description="Multidrug resistance protein MdtA-like C-terminal permuted SH3" evidence="13">
    <location>
        <begin position="313"/>
        <end position="374"/>
    </location>
</feature>
<evidence type="ECO:0000256" key="2">
    <source>
        <dbReference type="ARBA" id="ARBA00009477"/>
    </source>
</evidence>
<evidence type="ECO:0000313" key="14">
    <source>
        <dbReference type="EMBL" id="AQS51364.1"/>
    </source>
</evidence>
<feature type="domain" description="Multidrug resistance protein MdtA-like alpha-helical hairpin" evidence="10">
    <location>
        <begin position="122"/>
        <end position="191"/>
    </location>
</feature>
<protein>
    <submittedName>
        <fullName evidence="14">Uncharacterized protein</fullName>
    </submittedName>
</protein>
<dbReference type="GO" id="GO:0030313">
    <property type="term" value="C:cell envelope"/>
    <property type="evidence" value="ECO:0007669"/>
    <property type="project" value="UniProtKB-SubCell"/>
</dbReference>
<keyword evidence="7" id="KW-0175">Coiled coil</keyword>
<gene>
    <name evidence="14" type="ORF">PAEH1_06985</name>
</gene>
<comment type="subcellular location">
    <subcellularLocation>
        <location evidence="1">Cell membrane</location>
    </subcellularLocation>
</comment>
<organism evidence="14 15">
    <name type="scientific">Paenalcaligenes hominis</name>
    <dbReference type="NCBI Taxonomy" id="643674"/>
    <lineage>
        <taxon>Bacteria</taxon>
        <taxon>Pseudomonadati</taxon>
        <taxon>Pseudomonadota</taxon>
        <taxon>Betaproteobacteria</taxon>
        <taxon>Burkholderiales</taxon>
        <taxon>Alcaligenaceae</taxon>
        <taxon>Paenalcaligenes</taxon>
    </lineage>
</organism>
<evidence type="ECO:0000256" key="3">
    <source>
        <dbReference type="ARBA" id="ARBA00022448"/>
    </source>
</evidence>
<keyword evidence="9" id="KW-1133">Transmembrane helix</keyword>
<dbReference type="Pfam" id="PF25967">
    <property type="entry name" value="RND-MFP_C"/>
    <property type="match status" value="1"/>
</dbReference>
<dbReference type="EMBL" id="CP019697">
    <property type="protein sequence ID" value="AQS51364.1"/>
    <property type="molecule type" value="Genomic_DNA"/>
</dbReference>
<dbReference type="AlphaFoldDB" id="A0A1U9K057"/>
<keyword evidence="4" id="KW-1003">Cell membrane</keyword>
<feature type="domain" description="Multidrug resistance protein MdtA-like beta-barrel" evidence="12">
    <location>
        <begin position="228"/>
        <end position="309"/>
    </location>
</feature>
<dbReference type="FunFam" id="2.40.420.20:FF:000001">
    <property type="entry name" value="Efflux RND transporter periplasmic adaptor subunit"/>
    <property type="match status" value="1"/>
</dbReference>
<name>A0A1U9K057_9BURK</name>
<dbReference type="InterPro" id="IPR058627">
    <property type="entry name" value="MdtA-like_C"/>
</dbReference>
<dbReference type="InterPro" id="IPR058624">
    <property type="entry name" value="MdtA-like_HH"/>
</dbReference>